<dbReference type="Pfam" id="PF13621">
    <property type="entry name" value="Cupin_8"/>
    <property type="match status" value="1"/>
</dbReference>
<dbReference type="InterPro" id="IPR050910">
    <property type="entry name" value="JMJD6_ArgDemeth/LysHydrox"/>
</dbReference>
<sequence>APDQQTPLSCVLSASPRHRLAAMLQKWGLTDTASKGGPEATLQKAARKFLALPSSSLGGLTARKVKEAGPQGQPGDAARGAAAEWRRAAADVLLSSPAAQSLVASQDSCGRTALHHAAGAGDAHMVEVLLSNGADKDVKDRHGRTAAHVAAARRHREVATQLAESKKEAQDPDTFGHTVESILREQMRSDVPTIQSEQLSLESEAFLRQYVSVNQPVLIKGGAWHMEAMSWSDYRFLESALGREVVQAAPVPYAKNMGLPGAVEGTLSEMLKSPKVWRAEDASSSDPESPPLYVFDATVLRRRRDLMKASAPLRQVFMEKYCSHVRMPQLGVGFRGAGAPMHTHHAAVNASYAGQKRWFLMPPESASWSLDPAGTWERTPEFQALRESGKLLEVVQECGDILFVPEGWGHATVLDSYAVGVAQEFVPWASING</sequence>
<name>A0A812NXP0_9DINO</name>
<dbReference type="PANTHER" id="PTHR12480:SF6">
    <property type="entry name" value="2-OXOGLUTARATE AND IRON-DEPENDENT OXYGENASE JMJD4"/>
    <property type="match status" value="1"/>
</dbReference>
<evidence type="ECO:0000259" key="2">
    <source>
        <dbReference type="PROSITE" id="PS51184"/>
    </source>
</evidence>
<dbReference type="GO" id="GO:0045905">
    <property type="term" value="P:positive regulation of translational termination"/>
    <property type="evidence" value="ECO:0007669"/>
    <property type="project" value="TreeGrafter"/>
</dbReference>
<dbReference type="Pfam" id="PF12796">
    <property type="entry name" value="Ank_2"/>
    <property type="match status" value="1"/>
</dbReference>
<dbReference type="Gene3D" id="2.60.120.650">
    <property type="entry name" value="Cupin"/>
    <property type="match status" value="1"/>
</dbReference>
<dbReference type="PROSITE" id="PS51184">
    <property type="entry name" value="JMJC"/>
    <property type="match status" value="1"/>
</dbReference>
<dbReference type="PANTHER" id="PTHR12480">
    <property type="entry name" value="ARGININE DEMETHYLASE AND LYSYL-HYDROXYLASE JMJD"/>
    <property type="match status" value="1"/>
</dbReference>
<dbReference type="EMBL" id="CAJNDS010002109">
    <property type="protein sequence ID" value="CAE7332338.1"/>
    <property type="molecule type" value="Genomic_DNA"/>
</dbReference>
<dbReference type="GO" id="GO:0043565">
    <property type="term" value="F:sequence-specific DNA binding"/>
    <property type="evidence" value="ECO:0007669"/>
    <property type="project" value="TreeGrafter"/>
</dbReference>
<feature type="domain" description="JmjC" evidence="2">
    <location>
        <begin position="287"/>
        <end position="433"/>
    </location>
</feature>
<dbReference type="PROSITE" id="PS50088">
    <property type="entry name" value="ANK_REPEAT"/>
    <property type="match status" value="1"/>
</dbReference>
<dbReference type="OrthoDB" id="408306at2759"/>
<dbReference type="InterPro" id="IPR002110">
    <property type="entry name" value="Ankyrin_rpt"/>
</dbReference>
<evidence type="ECO:0000256" key="1">
    <source>
        <dbReference type="PROSITE-ProRule" id="PRU00023"/>
    </source>
</evidence>
<protein>
    <recommendedName>
        <fullName evidence="2">JmjC domain-containing protein</fullName>
    </recommendedName>
</protein>
<dbReference type="InterPro" id="IPR036770">
    <property type="entry name" value="Ankyrin_rpt-contain_sf"/>
</dbReference>
<dbReference type="GO" id="GO:0005737">
    <property type="term" value="C:cytoplasm"/>
    <property type="evidence" value="ECO:0007669"/>
    <property type="project" value="TreeGrafter"/>
</dbReference>
<keyword evidence="1" id="KW-0040">ANK repeat</keyword>
<dbReference type="AlphaFoldDB" id="A0A812NXP0"/>
<dbReference type="Gene3D" id="1.25.40.20">
    <property type="entry name" value="Ankyrin repeat-containing domain"/>
    <property type="match status" value="1"/>
</dbReference>
<dbReference type="SUPFAM" id="SSF48403">
    <property type="entry name" value="Ankyrin repeat"/>
    <property type="match status" value="1"/>
</dbReference>
<dbReference type="SMART" id="SM00248">
    <property type="entry name" value="ANK"/>
    <property type="match status" value="2"/>
</dbReference>
<accession>A0A812NXP0</accession>
<evidence type="ECO:0000313" key="3">
    <source>
        <dbReference type="EMBL" id="CAE7332338.1"/>
    </source>
</evidence>
<dbReference type="InterPro" id="IPR041667">
    <property type="entry name" value="Cupin_8"/>
</dbReference>
<proteinExistence type="predicted"/>
<dbReference type="InterPro" id="IPR003347">
    <property type="entry name" value="JmjC_dom"/>
</dbReference>
<reference evidence="3" key="1">
    <citation type="submission" date="2021-02" db="EMBL/GenBank/DDBJ databases">
        <authorList>
            <person name="Dougan E. K."/>
            <person name="Rhodes N."/>
            <person name="Thang M."/>
            <person name="Chan C."/>
        </authorList>
    </citation>
    <scope>NUCLEOTIDE SEQUENCE</scope>
</reference>
<dbReference type="PROSITE" id="PS50297">
    <property type="entry name" value="ANK_REP_REGION"/>
    <property type="match status" value="1"/>
</dbReference>
<comment type="caution">
    <text evidence="3">The sequence shown here is derived from an EMBL/GenBank/DDBJ whole genome shotgun (WGS) entry which is preliminary data.</text>
</comment>
<dbReference type="SUPFAM" id="SSF51197">
    <property type="entry name" value="Clavaminate synthase-like"/>
    <property type="match status" value="1"/>
</dbReference>
<evidence type="ECO:0000313" key="4">
    <source>
        <dbReference type="Proteomes" id="UP000604046"/>
    </source>
</evidence>
<organism evidence="3 4">
    <name type="scientific">Symbiodinium natans</name>
    <dbReference type="NCBI Taxonomy" id="878477"/>
    <lineage>
        <taxon>Eukaryota</taxon>
        <taxon>Sar</taxon>
        <taxon>Alveolata</taxon>
        <taxon>Dinophyceae</taxon>
        <taxon>Suessiales</taxon>
        <taxon>Symbiodiniaceae</taxon>
        <taxon>Symbiodinium</taxon>
    </lineage>
</organism>
<keyword evidence="4" id="KW-1185">Reference proteome</keyword>
<feature type="repeat" description="ANK" evidence="1">
    <location>
        <begin position="109"/>
        <end position="141"/>
    </location>
</feature>
<dbReference type="GO" id="GO:0016706">
    <property type="term" value="F:2-oxoglutarate-dependent dioxygenase activity"/>
    <property type="evidence" value="ECO:0007669"/>
    <property type="project" value="TreeGrafter"/>
</dbReference>
<feature type="non-terminal residue" evidence="3">
    <location>
        <position position="433"/>
    </location>
</feature>
<dbReference type="GO" id="GO:0005634">
    <property type="term" value="C:nucleus"/>
    <property type="evidence" value="ECO:0007669"/>
    <property type="project" value="TreeGrafter"/>
</dbReference>
<gene>
    <name evidence="3" type="ORF">SNAT2548_LOCUS17385</name>
</gene>
<dbReference type="Proteomes" id="UP000604046">
    <property type="component" value="Unassembled WGS sequence"/>
</dbReference>